<proteinExistence type="predicted"/>
<evidence type="ECO:0000313" key="2">
    <source>
        <dbReference type="Proteomes" id="UP001165083"/>
    </source>
</evidence>
<accession>A0A9W6TYR9</accession>
<gene>
    <name evidence="1" type="ORF">Plil01_000926200</name>
</gene>
<dbReference type="Proteomes" id="UP001165083">
    <property type="component" value="Unassembled WGS sequence"/>
</dbReference>
<dbReference type="AlphaFoldDB" id="A0A9W6TYR9"/>
<evidence type="ECO:0000313" key="1">
    <source>
        <dbReference type="EMBL" id="GMF23060.1"/>
    </source>
</evidence>
<comment type="caution">
    <text evidence="1">The sequence shown here is derived from an EMBL/GenBank/DDBJ whole genome shotgun (WGS) entry which is preliminary data.</text>
</comment>
<keyword evidence="2" id="KW-1185">Reference proteome</keyword>
<protein>
    <submittedName>
        <fullName evidence="1">Unnamed protein product</fullName>
    </submittedName>
</protein>
<name>A0A9W6TYR9_9STRA</name>
<reference evidence="1" key="1">
    <citation type="submission" date="2023-04" db="EMBL/GenBank/DDBJ databases">
        <title>Phytophthora lilii NBRC 32176.</title>
        <authorList>
            <person name="Ichikawa N."/>
            <person name="Sato H."/>
            <person name="Tonouchi N."/>
        </authorList>
    </citation>
    <scope>NUCLEOTIDE SEQUENCE</scope>
    <source>
        <strain evidence="1">NBRC 32176</strain>
    </source>
</reference>
<dbReference type="EMBL" id="BSXW01000461">
    <property type="protein sequence ID" value="GMF23060.1"/>
    <property type="molecule type" value="Genomic_DNA"/>
</dbReference>
<organism evidence="1 2">
    <name type="scientific">Phytophthora lilii</name>
    <dbReference type="NCBI Taxonomy" id="2077276"/>
    <lineage>
        <taxon>Eukaryota</taxon>
        <taxon>Sar</taxon>
        <taxon>Stramenopiles</taxon>
        <taxon>Oomycota</taxon>
        <taxon>Peronosporomycetes</taxon>
        <taxon>Peronosporales</taxon>
        <taxon>Peronosporaceae</taxon>
        <taxon>Phytophthora</taxon>
    </lineage>
</organism>
<dbReference type="OrthoDB" id="127511at2759"/>
<sequence length="96" mass="10446">MNEPLGEWVIVHTGNGSALHNHRPSADIRVHAAHRSRSAQMTRTDVENSLQSTIEAQSAAGIPVVNIYTAMLNENPGSLILPKGISNWKNAAHRTE</sequence>